<dbReference type="Proteomes" id="UP001229421">
    <property type="component" value="Unassembled WGS sequence"/>
</dbReference>
<dbReference type="PANTHER" id="PTHR33144:SF50">
    <property type="entry name" value="OS03G0714750 PROTEIN"/>
    <property type="match status" value="1"/>
</dbReference>
<dbReference type="EMBL" id="JAUHHV010000008">
    <property type="protein sequence ID" value="KAK1415165.1"/>
    <property type="molecule type" value="Genomic_DNA"/>
</dbReference>
<comment type="caution">
    <text evidence="2">The sequence shown here is derived from an EMBL/GenBank/DDBJ whole genome shotgun (WGS) entry which is preliminary data.</text>
</comment>
<evidence type="ECO:0000256" key="1">
    <source>
        <dbReference type="SAM" id="MobiDB-lite"/>
    </source>
</evidence>
<organism evidence="2 3">
    <name type="scientific">Tagetes erecta</name>
    <name type="common">African marigold</name>
    <dbReference type="NCBI Taxonomy" id="13708"/>
    <lineage>
        <taxon>Eukaryota</taxon>
        <taxon>Viridiplantae</taxon>
        <taxon>Streptophyta</taxon>
        <taxon>Embryophyta</taxon>
        <taxon>Tracheophyta</taxon>
        <taxon>Spermatophyta</taxon>
        <taxon>Magnoliopsida</taxon>
        <taxon>eudicotyledons</taxon>
        <taxon>Gunneridae</taxon>
        <taxon>Pentapetalae</taxon>
        <taxon>asterids</taxon>
        <taxon>campanulids</taxon>
        <taxon>Asterales</taxon>
        <taxon>Asteraceae</taxon>
        <taxon>Asteroideae</taxon>
        <taxon>Heliantheae alliance</taxon>
        <taxon>Tageteae</taxon>
        <taxon>Tagetes</taxon>
    </lineage>
</organism>
<evidence type="ECO:0008006" key="4">
    <source>
        <dbReference type="Google" id="ProtNLM"/>
    </source>
</evidence>
<keyword evidence="3" id="KW-1185">Reference proteome</keyword>
<evidence type="ECO:0000313" key="2">
    <source>
        <dbReference type="EMBL" id="KAK1415165.1"/>
    </source>
</evidence>
<name>A0AAD8K8U3_TARER</name>
<dbReference type="PANTHER" id="PTHR33144">
    <property type="entry name" value="OS10G0409366 PROTEIN-RELATED"/>
    <property type="match status" value="1"/>
</dbReference>
<proteinExistence type="predicted"/>
<reference evidence="2" key="1">
    <citation type="journal article" date="2023" name="bioRxiv">
        <title>Improved chromosome-level genome assembly for marigold (Tagetes erecta).</title>
        <authorList>
            <person name="Jiang F."/>
            <person name="Yuan L."/>
            <person name="Wang S."/>
            <person name="Wang H."/>
            <person name="Xu D."/>
            <person name="Wang A."/>
            <person name="Fan W."/>
        </authorList>
    </citation>
    <scope>NUCLEOTIDE SEQUENCE</scope>
    <source>
        <strain evidence="2">WSJ</strain>
        <tissue evidence="2">Leaf</tissue>
    </source>
</reference>
<sequence>MKYQSRPIVLDHLICSGFRRDYSKWVYHGEDTTSTSTSTTLNEEEDMLHHEMHDMLDDMFETEGGDGMDMHGNGTENNQESNNKRNGFDDLLQEVGEKSKFNILPNETKVIKQSILHSMGRKWKAWKGSLKASSYDPSLTVDEIVAQQVNSDKRVNPTKFKKLVTQWFTPEYQATENNGVYPTRGEVYIKTRTRKDGTIFDDKAAHVVGKKDL</sequence>
<protein>
    <recommendedName>
        <fullName evidence="4">Transposase</fullName>
    </recommendedName>
</protein>
<feature type="region of interest" description="Disordered" evidence="1">
    <location>
        <begin position="63"/>
        <end position="87"/>
    </location>
</feature>
<evidence type="ECO:0000313" key="3">
    <source>
        <dbReference type="Proteomes" id="UP001229421"/>
    </source>
</evidence>
<gene>
    <name evidence="2" type="ORF">QVD17_30937</name>
</gene>
<dbReference type="AlphaFoldDB" id="A0AAD8K8U3"/>
<accession>A0AAD8K8U3</accession>